<accession>A0A7R9L2W4</accession>
<sequence length="266" mass="29920">MWWTLTGNYGNILPIDWSKTYARSLHLPALNINASQMRATNAANNNPNADLFDPTCDEEELAKELDMHSLILASLQQEPIFTAEQVLEEIDEIMMNESESTSSGCTVSDTASTDKSPTSGGGKAADDKHSIAALLYEEKLKTYSSVQLNELYVELERMIQHNSETLINELALRDELEFEKELKNTFISLLLSVQNKRRQHHIDRKRGRTLEPKYLTTVIPYNTGRGPPTVATLQILIKILRAINEDSPTVPTLLTDYILKVICPTT</sequence>
<dbReference type="OrthoDB" id="7959977at2759"/>
<dbReference type="GO" id="GO:0030424">
    <property type="term" value="C:axon"/>
    <property type="evidence" value="ECO:0007669"/>
    <property type="project" value="TreeGrafter"/>
</dbReference>
<dbReference type="InterPro" id="IPR011680">
    <property type="entry name" value="FEZ"/>
</dbReference>
<dbReference type="EMBL" id="CAJPIZ010014045">
    <property type="protein sequence ID" value="CAG2114567.1"/>
    <property type="molecule type" value="Genomic_DNA"/>
</dbReference>
<proteinExistence type="inferred from homology"/>
<gene>
    <name evidence="5" type="ORF">OSB1V03_LOCUS14533</name>
</gene>
<dbReference type="Pfam" id="PF07763">
    <property type="entry name" value="FEZ"/>
    <property type="match status" value="1"/>
</dbReference>
<comment type="similarity">
    <text evidence="1">Belongs to the zygin family.</text>
</comment>
<keyword evidence="6" id="KW-1185">Reference proteome</keyword>
<reference evidence="5" key="1">
    <citation type="submission" date="2020-11" db="EMBL/GenBank/DDBJ databases">
        <authorList>
            <person name="Tran Van P."/>
        </authorList>
    </citation>
    <scope>NUCLEOTIDE SEQUENCE</scope>
</reference>
<protein>
    <recommendedName>
        <fullName evidence="7">Fasciculation and elongation protein zeta-2</fullName>
    </recommendedName>
</protein>
<evidence type="ECO:0000313" key="5">
    <source>
        <dbReference type="EMBL" id="CAD7634137.1"/>
    </source>
</evidence>
<keyword evidence="3" id="KW-0175">Coiled coil</keyword>
<name>A0A7R9L2W4_9ACAR</name>
<dbReference type="PANTHER" id="PTHR12394">
    <property type="entry name" value="ZYGIN"/>
    <property type="match status" value="1"/>
</dbReference>
<dbReference type="GO" id="GO:0005737">
    <property type="term" value="C:cytoplasm"/>
    <property type="evidence" value="ECO:0007669"/>
    <property type="project" value="TreeGrafter"/>
</dbReference>
<organism evidence="5">
    <name type="scientific">Medioppia subpectinata</name>
    <dbReference type="NCBI Taxonomy" id="1979941"/>
    <lineage>
        <taxon>Eukaryota</taxon>
        <taxon>Metazoa</taxon>
        <taxon>Ecdysozoa</taxon>
        <taxon>Arthropoda</taxon>
        <taxon>Chelicerata</taxon>
        <taxon>Arachnida</taxon>
        <taxon>Acari</taxon>
        <taxon>Acariformes</taxon>
        <taxon>Sarcoptiformes</taxon>
        <taxon>Oribatida</taxon>
        <taxon>Brachypylina</taxon>
        <taxon>Oppioidea</taxon>
        <taxon>Oppiidae</taxon>
        <taxon>Medioppia</taxon>
    </lineage>
</organism>
<evidence type="ECO:0000256" key="3">
    <source>
        <dbReference type="ARBA" id="ARBA00023054"/>
    </source>
</evidence>
<feature type="region of interest" description="Disordered" evidence="4">
    <location>
        <begin position="98"/>
        <end position="126"/>
    </location>
</feature>
<evidence type="ECO:0000256" key="1">
    <source>
        <dbReference type="ARBA" id="ARBA00006788"/>
    </source>
</evidence>
<dbReference type="Proteomes" id="UP000759131">
    <property type="component" value="Unassembled WGS sequence"/>
</dbReference>
<evidence type="ECO:0000256" key="4">
    <source>
        <dbReference type="SAM" id="MobiDB-lite"/>
    </source>
</evidence>
<dbReference type="AlphaFoldDB" id="A0A7R9L2W4"/>
<dbReference type="PANTHER" id="PTHR12394:SF12">
    <property type="entry name" value="LD08195P"/>
    <property type="match status" value="1"/>
</dbReference>
<keyword evidence="2" id="KW-0597">Phosphoprotein</keyword>
<dbReference type="EMBL" id="OC868620">
    <property type="protein sequence ID" value="CAD7634137.1"/>
    <property type="molecule type" value="Genomic_DNA"/>
</dbReference>
<evidence type="ECO:0000313" key="6">
    <source>
        <dbReference type="Proteomes" id="UP000759131"/>
    </source>
</evidence>
<evidence type="ECO:0000256" key="2">
    <source>
        <dbReference type="ARBA" id="ARBA00022553"/>
    </source>
</evidence>
<feature type="compositionally biased region" description="Polar residues" evidence="4">
    <location>
        <begin position="98"/>
        <end position="118"/>
    </location>
</feature>
<evidence type="ECO:0008006" key="7">
    <source>
        <dbReference type="Google" id="ProtNLM"/>
    </source>
</evidence>